<evidence type="ECO:0000313" key="2">
    <source>
        <dbReference type="Proteomes" id="UP000253687"/>
    </source>
</evidence>
<dbReference type="Proteomes" id="UP000253687">
    <property type="component" value="Unassembled WGS sequence"/>
</dbReference>
<accession>A0A369FK54</accession>
<comment type="caution">
    <text evidence="1">The sequence shown here is derived from an EMBL/GenBank/DDBJ whole genome shotgun (WGS) entry which is preliminary data.</text>
</comment>
<reference evidence="1 2" key="1">
    <citation type="submission" date="2018-07" db="EMBL/GenBank/DDBJ databases">
        <title>Whole Genome Sequence Analysis of Avian Pathogenic E. coli - An Australian Perspective.</title>
        <authorList>
            <person name="Cummins M.L."/>
            <person name="Reid C.J."/>
            <person name="Roy Chowdhury P."/>
            <person name="Bushell R."/>
            <person name="Esbert N."/>
            <person name="Tivendale K.A."/>
            <person name="Noormohammadi A.H."/>
            <person name="Islam S."/>
            <person name="Marenda M.S."/>
            <person name="Browning G.F."/>
            <person name="Markham P.F."/>
            <person name="Djordjevic S.P."/>
        </authorList>
    </citation>
    <scope>NUCLEOTIDE SEQUENCE [LARGE SCALE GENOMIC DNA]</scope>
    <source>
        <strain evidence="1 2">AVC211</strain>
    </source>
</reference>
<proteinExistence type="predicted"/>
<feature type="non-terminal residue" evidence="1">
    <location>
        <position position="1"/>
    </location>
</feature>
<dbReference type="AlphaFoldDB" id="A0A369FK54"/>
<dbReference type="EMBL" id="QOGZ01000313">
    <property type="protein sequence ID" value="RDA24069.1"/>
    <property type="molecule type" value="Genomic_DNA"/>
</dbReference>
<protein>
    <submittedName>
        <fullName evidence="1">Ash family protein</fullName>
    </submittedName>
</protein>
<organism evidence="1 2">
    <name type="scientific">Escherichia coli</name>
    <dbReference type="NCBI Taxonomy" id="562"/>
    <lineage>
        <taxon>Bacteria</taxon>
        <taxon>Pseudomonadati</taxon>
        <taxon>Pseudomonadota</taxon>
        <taxon>Gammaproteobacteria</taxon>
        <taxon>Enterobacterales</taxon>
        <taxon>Enterobacteriaceae</taxon>
        <taxon>Escherichia</taxon>
    </lineage>
</organism>
<name>A0A369FK54_ECOLX</name>
<sequence length="27" mass="2990">VLLIRLRFSTACSRPFMAIHPPFSGDG</sequence>
<evidence type="ECO:0000313" key="1">
    <source>
        <dbReference type="EMBL" id="RDA24069.1"/>
    </source>
</evidence>
<gene>
    <name evidence="1" type="ORF">DTL43_29705</name>
</gene>